<evidence type="ECO:0000256" key="1">
    <source>
        <dbReference type="SAM" id="MobiDB-lite"/>
    </source>
</evidence>
<reference evidence="2 3" key="1">
    <citation type="submission" date="2011-01" db="EMBL/GenBank/DDBJ databases">
        <authorList>
            <person name="Muzny D."/>
            <person name="Qin X."/>
            <person name="Deng J."/>
            <person name="Jiang H."/>
            <person name="Liu Y."/>
            <person name="Qu J."/>
            <person name="Song X.-Z."/>
            <person name="Zhang L."/>
            <person name="Thornton R."/>
            <person name="Coyle M."/>
            <person name="Francisco L."/>
            <person name="Jackson L."/>
            <person name="Javaid M."/>
            <person name="Korchina V."/>
            <person name="Kovar C."/>
            <person name="Mata R."/>
            <person name="Mathew T."/>
            <person name="Ngo R."/>
            <person name="Nguyen L."/>
            <person name="Nguyen N."/>
            <person name="Okwuonu G."/>
            <person name="Ongeri F."/>
            <person name="Pham C."/>
            <person name="Simmons D."/>
            <person name="Wilczek-Boney K."/>
            <person name="Hale W."/>
            <person name="Jakkamsetti A."/>
            <person name="Pham P."/>
            <person name="Ruth R."/>
            <person name="San Lucas F."/>
            <person name="Warren J."/>
            <person name="Zhang J."/>
            <person name="Zhao Z."/>
            <person name="Zhou C."/>
            <person name="Zhu D."/>
            <person name="Lee S."/>
            <person name="Bess C."/>
            <person name="Blankenburg K."/>
            <person name="Forbes L."/>
            <person name="Fu Q."/>
            <person name="Gubbala S."/>
            <person name="Hirani K."/>
            <person name="Jayaseelan J.C."/>
            <person name="Lara F."/>
            <person name="Munidasa M."/>
            <person name="Palculict T."/>
            <person name="Patil S."/>
            <person name="Pu L.-L."/>
            <person name="Saada N."/>
            <person name="Tang L."/>
            <person name="Weissenberger G."/>
            <person name="Zhu Y."/>
            <person name="Hemphill L."/>
            <person name="Shang Y."/>
            <person name="Youmans B."/>
            <person name="Ayvaz T."/>
            <person name="Ross M."/>
            <person name="Santibanez J."/>
            <person name="Aqrawi P."/>
            <person name="Gross S."/>
            <person name="Joshi V."/>
            <person name="Fowler G."/>
            <person name="Nazareth L."/>
            <person name="Reid J."/>
            <person name="Worley K."/>
            <person name="Petrosino J."/>
            <person name="Highlander S."/>
            <person name="Gibbs R."/>
        </authorList>
    </citation>
    <scope>NUCLEOTIDE SEQUENCE [LARGE SCALE GENOMIC DNA]</scope>
    <source>
        <strain evidence="2 3">DSM 16608</strain>
    </source>
</reference>
<dbReference type="AlphaFoldDB" id="F0F5X0"/>
<proteinExistence type="predicted"/>
<gene>
    <name evidence="2" type="ORF">HMPREF9141_0986</name>
</gene>
<dbReference type="EMBL" id="AEWX01000014">
    <property type="protein sequence ID" value="EGC20507.1"/>
    <property type="molecule type" value="Genomic_DNA"/>
</dbReference>
<protein>
    <submittedName>
        <fullName evidence="2">Uncharacterized protein</fullName>
    </submittedName>
</protein>
<feature type="compositionally biased region" description="Basic residues" evidence="1">
    <location>
        <begin position="41"/>
        <end position="59"/>
    </location>
</feature>
<keyword evidence="3" id="KW-1185">Reference proteome</keyword>
<dbReference type="Proteomes" id="UP000005697">
    <property type="component" value="Unassembled WGS sequence"/>
</dbReference>
<evidence type="ECO:0000313" key="3">
    <source>
        <dbReference type="Proteomes" id="UP000005697"/>
    </source>
</evidence>
<accession>F0F5X0</accession>
<feature type="region of interest" description="Disordered" evidence="1">
    <location>
        <begin position="33"/>
        <end position="66"/>
    </location>
</feature>
<comment type="caution">
    <text evidence="2">The sequence shown here is derived from an EMBL/GenBank/DDBJ whole genome shotgun (WGS) entry which is preliminary data.</text>
</comment>
<evidence type="ECO:0000313" key="2">
    <source>
        <dbReference type="EMBL" id="EGC20507.1"/>
    </source>
</evidence>
<dbReference type="HOGENOM" id="CLU_2827605_0_0_10"/>
<name>F0F5X0_9BACT</name>
<organism evidence="2 3">
    <name type="scientific">Prevotella multiformis DSM 16608</name>
    <dbReference type="NCBI Taxonomy" id="888743"/>
    <lineage>
        <taxon>Bacteria</taxon>
        <taxon>Pseudomonadati</taxon>
        <taxon>Bacteroidota</taxon>
        <taxon>Bacteroidia</taxon>
        <taxon>Bacteroidales</taxon>
        <taxon>Prevotellaceae</taxon>
        <taxon>Prevotella</taxon>
    </lineage>
</organism>
<sequence>MTCNRVHRTNRIKDRTVNNRQTVVDTVDLERDGRNNEAVRRHTVKMKTRHKRNNFKKSKIKDQQGH</sequence>